<comment type="caution">
    <text evidence="1">The sequence shown here is derived from an EMBL/GenBank/DDBJ whole genome shotgun (WGS) entry which is preliminary data.</text>
</comment>
<dbReference type="Proteomes" id="UP001595632">
    <property type="component" value="Unassembled WGS sequence"/>
</dbReference>
<organism evidence="1 2">
    <name type="scientific">Psychromarinibacter halotolerans</name>
    <dbReference type="NCBI Taxonomy" id="1775175"/>
    <lineage>
        <taxon>Bacteria</taxon>
        <taxon>Pseudomonadati</taxon>
        <taxon>Pseudomonadota</taxon>
        <taxon>Alphaproteobacteria</taxon>
        <taxon>Rhodobacterales</taxon>
        <taxon>Paracoccaceae</taxon>
        <taxon>Psychromarinibacter</taxon>
    </lineage>
</organism>
<keyword evidence="2" id="KW-1185">Reference proteome</keyword>
<evidence type="ECO:0000313" key="2">
    <source>
        <dbReference type="Proteomes" id="UP001595632"/>
    </source>
</evidence>
<protein>
    <submittedName>
        <fullName evidence="1">Uncharacterized protein</fullName>
    </submittedName>
</protein>
<proteinExistence type="predicted"/>
<dbReference type="PROSITE" id="PS51257">
    <property type="entry name" value="PROKAR_LIPOPROTEIN"/>
    <property type="match status" value="1"/>
</dbReference>
<name>A0ABV7GK07_9RHOB</name>
<accession>A0ABV7GK07</accession>
<evidence type="ECO:0000313" key="1">
    <source>
        <dbReference type="EMBL" id="MFC3141720.1"/>
    </source>
</evidence>
<gene>
    <name evidence="1" type="ORF">ACFOGP_03320</name>
</gene>
<sequence>MSRPDDKTSGLLRRPTKRTAVVGVLLLACAGGGFALGQSAGRTLFPTPAPDREVPTTSILLEAITVNIPGRGTMTFNARVAVRNDGSDVDGKALRDAALMLATTAGAMPIVRQSPKVIPAMASAVSTIAPGHGFETIELEDAALFATGI</sequence>
<reference evidence="2" key="1">
    <citation type="journal article" date="2019" name="Int. J. Syst. Evol. Microbiol.">
        <title>The Global Catalogue of Microorganisms (GCM) 10K type strain sequencing project: providing services to taxonomists for standard genome sequencing and annotation.</title>
        <authorList>
            <consortium name="The Broad Institute Genomics Platform"/>
            <consortium name="The Broad Institute Genome Sequencing Center for Infectious Disease"/>
            <person name="Wu L."/>
            <person name="Ma J."/>
        </authorList>
    </citation>
    <scope>NUCLEOTIDE SEQUENCE [LARGE SCALE GENOMIC DNA]</scope>
    <source>
        <strain evidence="2">KCTC 52366</strain>
    </source>
</reference>
<dbReference type="EMBL" id="JBHRTB010000010">
    <property type="protein sequence ID" value="MFC3141720.1"/>
    <property type="molecule type" value="Genomic_DNA"/>
</dbReference>
<dbReference type="RefSeq" id="WP_275632029.1">
    <property type="nucleotide sequence ID" value="NZ_JARGYD010000002.1"/>
</dbReference>